<reference evidence="1" key="1">
    <citation type="submission" date="2023-10" db="EMBL/GenBank/DDBJ databases">
        <authorList>
            <person name="Chen Y."/>
            <person name="Shah S."/>
            <person name="Dougan E. K."/>
            <person name="Thang M."/>
            <person name="Chan C."/>
        </authorList>
    </citation>
    <scope>NUCLEOTIDE SEQUENCE [LARGE SCALE GENOMIC DNA]</scope>
</reference>
<sequence length="176" mass="19994">TGSKPKPQRVFITALTSHWMEDDFDVTIAKRLTAWYGAAAVPHDLKVRWTSLISLSVTVAPSWRWITLRTLAGGWHTSSRMHVTPEVDQCRLGCHQQPDAIAHYLVCDQLQHLVRLPRTFSQATVLERLGLGCHYPEHGEHSLSMTIQRLVLSYHTHLEHHLGARLAALDRLNITK</sequence>
<protein>
    <submittedName>
        <fullName evidence="1">Uncharacterized protein</fullName>
    </submittedName>
</protein>
<name>A0ABN9WSE4_9DINO</name>
<evidence type="ECO:0000313" key="2">
    <source>
        <dbReference type="Proteomes" id="UP001189429"/>
    </source>
</evidence>
<comment type="caution">
    <text evidence="1">The sequence shown here is derived from an EMBL/GenBank/DDBJ whole genome shotgun (WGS) entry which is preliminary data.</text>
</comment>
<feature type="non-terminal residue" evidence="1">
    <location>
        <position position="1"/>
    </location>
</feature>
<dbReference type="Proteomes" id="UP001189429">
    <property type="component" value="Unassembled WGS sequence"/>
</dbReference>
<organism evidence="1 2">
    <name type="scientific">Prorocentrum cordatum</name>
    <dbReference type="NCBI Taxonomy" id="2364126"/>
    <lineage>
        <taxon>Eukaryota</taxon>
        <taxon>Sar</taxon>
        <taxon>Alveolata</taxon>
        <taxon>Dinophyceae</taxon>
        <taxon>Prorocentrales</taxon>
        <taxon>Prorocentraceae</taxon>
        <taxon>Prorocentrum</taxon>
    </lineage>
</organism>
<evidence type="ECO:0000313" key="1">
    <source>
        <dbReference type="EMBL" id="CAK0889701.1"/>
    </source>
</evidence>
<keyword evidence="2" id="KW-1185">Reference proteome</keyword>
<dbReference type="EMBL" id="CAUYUJ010019256">
    <property type="protein sequence ID" value="CAK0889701.1"/>
    <property type="molecule type" value="Genomic_DNA"/>
</dbReference>
<gene>
    <name evidence="1" type="ORF">PCOR1329_LOCUS70167</name>
</gene>
<accession>A0ABN9WSE4</accession>
<proteinExistence type="predicted"/>